<reference evidence="2" key="1">
    <citation type="journal article" date="2023" name="G3 (Bethesda)">
        <title>Genome assembly and association tests identify interacting loci associated with vigor, precocity, and sex in interspecific pistachio rootstocks.</title>
        <authorList>
            <person name="Palmer W."/>
            <person name="Jacygrad E."/>
            <person name="Sagayaradj S."/>
            <person name="Cavanaugh K."/>
            <person name="Han R."/>
            <person name="Bertier L."/>
            <person name="Beede B."/>
            <person name="Kafkas S."/>
            <person name="Golino D."/>
            <person name="Preece J."/>
            <person name="Michelmore R."/>
        </authorList>
    </citation>
    <scope>NUCLEOTIDE SEQUENCE [LARGE SCALE GENOMIC DNA]</scope>
</reference>
<dbReference type="EMBL" id="CM047899">
    <property type="protein sequence ID" value="KAJ0102439.1"/>
    <property type="molecule type" value="Genomic_DNA"/>
</dbReference>
<comment type="caution">
    <text evidence="1">The sequence shown here is derived from an EMBL/GenBank/DDBJ whole genome shotgun (WGS) entry which is preliminary data.</text>
</comment>
<organism evidence="1 2">
    <name type="scientific">Pistacia atlantica</name>
    <dbReference type="NCBI Taxonomy" id="434234"/>
    <lineage>
        <taxon>Eukaryota</taxon>
        <taxon>Viridiplantae</taxon>
        <taxon>Streptophyta</taxon>
        <taxon>Embryophyta</taxon>
        <taxon>Tracheophyta</taxon>
        <taxon>Spermatophyta</taxon>
        <taxon>Magnoliopsida</taxon>
        <taxon>eudicotyledons</taxon>
        <taxon>Gunneridae</taxon>
        <taxon>Pentapetalae</taxon>
        <taxon>rosids</taxon>
        <taxon>malvids</taxon>
        <taxon>Sapindales</taxon>
        <taxon>Anacardiaceae</taxon>
        <taxon>Pistacia</taxon>
    </lineage>
</organism>
<sequence length="131" mass="15220">MLVVSLPVLKLLPMYHSLFMNYLLLPYMDKPRDQVATILIKKSEARHCLLQFWTMDSLNNPSIRHQVNPETPATQLEEKWDKWLNKFQPDSGAYYVFGSQITQQNEQFQEMVLGFELSGFPFLVALTPPEG</sequence>
<gene>
    <name evidence="1" type="ORF">Patl1_04743</name>
</gene>
<keyword evidence="2" id="KW-1185">Reference proteome</keyword>
<dbReference type="Proteomes" id="UP001164250">
    <property type="component" value="Chromosome 3"/>
</dbReference>
<proteinExistence type="predicted"/>
<evidence type="ECO:0000313" key="2">
    <source>
        <dbReference type="Proteomes" id="UP001164250"/>
    </source>
</evidence>
<protein>
    <submittedName>
        <fullName evidence="1">Uncharacterized protein</fullName>
    </submittedName>
</protein>
<name>A0ACC1BTP1_9ROSI</name>
<accession>A0ACC1BTP1</accession>
<evidence type="ECO:0000313" key="1">
    <source>
        <dbReference type="EMBL" id="KAJ0102439.1"/>
    </source>
</evidence>